<evidence type="ECO:0000313" key="4">
    <source>
        <dbReference type="Proteomes" id="UP000507954"/>
    </source>
</evidence>
<dbReference type="PANTHER" id="PTHR34075:SF5">
    <property type="entry name" value="BLR3430 PROTEIN"/>
    <property type="match status" value="1"/>
</dbReference>
<evidence type="ECO:0000313" key="3">
    <source>
        <dbReference type="EMBL" id="VTZ65455.1"/>
    </source>
</evidence>
<proteinExistence type="predicted"/>
<feature type="domain" description="ChsH2 rubredoxin-like zinc ribbon" evidence="2">
    <location>
        <begin position="17"/>
        <end position="49"/>
    </location>
</feature>
<evidence type="ECO:0000259" key="1">
    <source>
        <dbReference type="Pfam" id="PF01796"/>
    </source>
</evidence>
<dbReference type="InterPro" id="IPR002878">
    <property type="entry name" value="ChsH2_C"/>
</dbReference>
<gene>
    <name evidence="3" type="ORF">EMEDMD4_800037</name>
</gene>
<sequence>MIDIPRPPHNDINRPHWEAAAQGKLLVQRCANCGNTRFPAMSACPRCHSVESFWIECGGRGTIESFCIFHKAYWPGLKAAIPYTVLQVALPEGVSMMTNLAGMSGHAPRIGATVEAVFERVADDLVLVRFKELPEEDLAHEN</sequence>
<dbReference type="InterPro" id="IPR052513">
    <property type="entry name" value="Thioester_dehydratase-like"/>
</dbReference>
<dbReference type="SUPFAM" id="SSF50249">
    <property type="entry name" value="Nucleic acid-binding proteins"/>
    <property type="match status" value="1"/>
</dbReference>
<evidence type="ECO:0000259" key="2">
    <source>
        <dbReference type="Pfam" id="PF12172"/>
    </source>
</evidence>
<accession>A0A508X6H5</accession>
<dbReference type="PANTHER" id="PTHR34075">
    <property type="entry name" value="BLR3430 PROTEIN"/>
    <property type="match status" value="1"/>
</dbReference>
<dbReference type="Proteomes" id="UP000507954">
    <property type="component" value="Unassembled WGS sequence"/>
</dbReference>
<organism evidence="3 4">
    <name type="scientific">Sinorhizobium medicae</name>
    <dbReference type="NCBI Taxonomy" id="110321"/>
    <lineage>
        <taxon>Bacteria</taxon>
        <taxon>Pseudomonadati</taxon>
        <taxon>Pseudomonadota</taxon>
        <taxon>Alphaproteobacteria</taxon>
        <taxon>Hyphomicrobiales</taxon>
        <taxon>Rhizobiaceae</taxon>
        <taxon>Sinorhizobium/Ensifer group</taxon>
        <taxon>Sinorhizobium</taxon>
    </lineage>
</organism>
<evidence type="ECO:0008006" key="5">
    <source>
        <dbReference type="Google" id="ProtNLM"/>
    </source>
</evidence>
<name>A0A508X6H5_9HYPH</name>
<dbReference type="Pfam" id="PF12172">
    <property type="entry name" value="zf-ChsH2"/>
    <property type="match status" value="1"/>
</dbReference>
<dbReference type="Pfam" id="PF01796">
    <property type="entry name" value="OB_ChsH2_C"/>
    <property type="match status" value="1"/>
</dbReference>
<dbReference type="Gene3D" id="6.10.30.10">
    <property type="match status" value="1"/>
</dbReference>
<reference evidence="3 4" key="1">
    <citation type="submission" date="2019-06" db="EMBL/GenBank/DDBJ databases">
        <authorList>
            <person name="Le Quere A."/>
            <person name="Colella S."/>
        </authorList>
    </citation>
    <scope>NUCLEOTIDE SEQUENCE [LARGE SCALE GENOMIC DNA]</scope>
    <source>
        <strain evidence="3">EmedicaeMD41</strain>
    </source>
</reference>
<feature type="domain" description="ChsH2 C-terminal OB-fold" evidence="1">
    <location>
        <begin position="54"/>
        <end position="119"/>
    </location>
</feature>
<dbReference type="EMBL" id="CABFNB010000151">
    <property type="protein sequence ID" value="VTZ65455.1"/>
    <property type="molecule type" value="Genomic_DNA"/>
</dbReference>
<dbReference type="InterPro" id="IPR022002">
    <property type="entry name" value="ChsH2_Znr"/>
</dbReference>
<dbReference type="InterPro" id="IPR012340">
    <property type="entry name" value="NA-bd_OB-fold"/>
</dbReference>
<dbReference type="AlphaFoldDB" id="A0A508X6H5"/>
<dbReference type="RefSeq" id="WP_180162264.1">
    <property type="nucleotide sequence ID" value="NZ_CABFNB010000151.1"/>
</dbReference>
<protein>
    <recommendedName>
        <fullName evidence="5">DNA-binding protein</fullName>
    </recommendedName>
</protein>